<dbReference type="Proteomes" id="UP000029738">
    <property type="component" value="Unassembled WGS sequence"/>
</dbReference>
<gene>
    <name evidence="2" type="ORF">DA73_0400029110</name>
</gene>
<evidence type="ECO:0000313" key="2">
    <source>
        <dbReference type="EMBL" id="KAF3889087.1"/>
    </source>
</evidence>
<feature type="compositionally biased region" description="Basic and acidic residues" evidence="1">
    <location>
        <begin position="218"/>
        <end position="227"/>
    </location>
</feature>
<dbReference type="EMBL" id="JHEG04000001">
    <property type="protein sequence ID" value="KAF3889087.1"/>
    <property type="molecule type" value="Genomic_DNA"/>
</dbReference>
<comment type="caution">
    <text evidence="2">The sequence shown here is derived from an EMBL/GenBank/DDBJ whole genome shotgun (WGS) entry which is preliminary data.</text>
</comment>
<keyword evidence="3" id="KW-1185">Reference proteome</keyword>
<feature type="compositionally biased region" description="Polar residues" evidence="1">
    <location>
        <begin position="194"/>
        <end position="204"/>
    </location>
</feature>
<organism evidence="2 3">
    <name type="scientific">Tolypothrix bouteillei VB521301</name>
    <dbReference type="NCBI Taxonomy" id="1479485"/>
    <lineage>
        <taxon>Bacteria</taxon>
        <taxon>Bacillati</taxon>
        <taxon>Cyanobacteriota</taxon>
        <taxon>Cyanophyceae</taxon>
        <taxon>Nostocales</taxon>
        <taxon>Tolypothrichaceae</taxon>
        <taxon>Tolypothrix</taxon>
    </lineage>
</organism>
<reference evidence="2" key="2">
    <citation type="submission" date="2019-11" db="EMBL/GenBank/DDBJ databases">
        <title>Improved Assembly of Tolypothrix boutellei genome.</title>
        <authorList>
            <person name="Sarangi A.N."/>
            <person name="Mukherjee M."/>
            <person name="Ghosh S."/>
            <person name="Singh D."/>
            <person name="Das A."/>
            <person name="Kant S."/>
            <person name="Prusty A."/>
            <person name="Tripathy S."/>
        </authorList>
    </citation>
    <scope>NUCLEOTIDE SEQUENCE</scope>
    <source>
        <strain evidence="2">VB521301</strain>
    </source>
</reference>
<dbReference type="RefSeq" id="WP_167844771.1">
    <property type="nucleotide sequence ID" value="NZ_JHEG04000001.1"/>
</dbReference>
<proteinExistence type="predicted"/>
<dbReference type="AlphaFoldDB" id="A0A8S9TAL4"/>
<reference evidence="2" key="1">
    <citation type="journal article" date="2015" name="Genome Announc.">
        <title>Draft Genome Sequence of Tolypothrix boutellei Strain VB521301.</title>
        <authorList>
            <person name="Chandrababunaidu M.M."/>
            <person name="Singh D."/>
            <person name="Sen D."/>
            <person name="Bhan S."/>
            <person name="Das S."/>
            <person name="Gupta A."/>
            <person name="Adhikary S.P."/>
            <person name="Tripathy S."/>
        </authorList>
    </citation>
    <scope>NUCLEOTIDE SEQUENCE</scope>
    <source>
        <strain evidence="2">VB521301</strain>
    </source>
</reference>
<feature type="region of interest" description="Disordered" evidence="1">
    <location>
        <begin position="188"/>
        <end position="243"/>
    </location>
</feature>
<protein>
    <submittedName>
        <fullName evidence="2">Uncharacterized protein</fullName>
    </submittedName>
</protein>
<evidence type="ECO:0000256" key="1">
    <source>
        <dbReference type="SAM" id="MobiDB-lite"/>
    </source>
</evidence>
<sequence>MKSNSDRIIYNMTDKYLQLAHKIAVTLIREQDNIEAGEKGIITEVGKLTTYLNYKIKQNISLKKEERKQIKFFIYLDSLSEHSQTIGHSNKTIAYYEAINETCKNYLKDYANKPVIMMQILGWSQRLMYYYRQLDLSNIDINNLQIETTDEMLGLTPKLSEINKITEPIVTQTSKTLTLPQKLQVSKPIPPQVVESTQTETNNPLKRPISPKPAKPVESPKLEKPKASESSNPFKRPPKKISS</sequence>
<accession>A0A8S9TAL4</accession>
<name>A0A8S9TAL4_9CYAN</name>
<evidence type="ECO:0000313" key="3">
    <source>
        <dbReference type="Proteomes" id="UP000029738"/>
    </source>
</evidence>